<keyword evidence="2" id="KW-1185">Reference proteome</keyword>
<dbReference type="Gene3D" id="3.10.10.10">
    <property type="entry name" value="HIV Type 1 Reverse Transcriptase, subunit A, domain 1"/>
    <property type="match status" value="1"/>
</dbReference>
<comment type="caution">
    <text evidence="1">The sequence shown here is derived from an EMBL/GenBank/DDBJ whole genome shotgun (WGS) entry which is preliminary data.</text>
</comment>
<dbReference type="PANTHER" id="PTHR37984:SF5">
    <property type="entry name" value="PROTEIN NYNRIN-LIKE"/>
    <property type="match status" value="1"/>
</dbReference>
<dbReference type="InterPro" id="IPR050951">
    <property type="entry name" value="Retrovirus_Pol_polyprotein"/>
</dbReference>
<dbReference type="Proteomes" id="UP000324629">
    <property type="component" value="Unassembled WGS sequence"/>
</dbReference>
<evidence type="ECO:0000313" key="2">
    <source>
        <dbReference type="Proteomes" id="UP000324629"/>
    </source>
</evidence>
<gene>
    <name evidence="1" type="ORF">DEA37_0012735</name>
</gene>
<proteinExistence type="predicted"/>
<organism evidence="1 2">
    <name type="scientific">Paragonimus westermani</name>
    <dbReference type="NCBI Taxonomy" id="34504"/>
    <lineage>
        <taxon>Eukaryota</taxon>
        <taxon>Metazoa</taxon>
        <taxon>Spiralia</taxon>
        <taxon>Lophotrochozoa</taxon>
        <taxon>Platyhelminthes</taxon>
        <taxon>Trematoda</taxon>
        <taxon>Digenea</taxon>
        <taxon>Plagiorchiida</taxon>
        <taxon>Troglotremata</taxon>
        <taxon>Troglotrematidae</taxon>
        <taxon>Paragonimus</taxon>
    </lineage>
</organism>
<name>A0A5J4P0B8_9TREM</name>
<evidence type="ECO:0008006" key="3">
    <source>
        <dbReference type="Google" id="ProtNLM"/>
    </source>
</evidence>
<reference evidence="1 2" key="1">
    <citation type="journal article" date="2019" name="Gigascience">
        <title>Whole-genome sequence of the oriental lung fluke Paragonimus westermani.</title>
        <authorList>
            <person name="Oey H."/>
            <person name="Zakrzewski M."/>
            <person name="Narain K."/>
            <person name="Devi K.R."/>
            <person name="Agatsuma T."/>
            <person name="Nawaratna S."/>
            <person name="Gobert G.N."/>
            <person name="Jones M.K."/>
            <person name="Ragan M.A."/>
            <person name="McManus D.P."/>
            <person name="Krause L."/>
        </authorList>
    </citation>
    <scope>NUCLEOTIDE SEQUENCE [LARGE SCALE GENOMIC DNA]</scope>
    <source>
        <strain evidence="1 2">IND2009</strain>
    </source>
</reference>
<dbReference type="PANTHER" id="PTHR37984">
    <property type="entry name" value="PROTEIN CBG26694"/>
    <property type="match status" value="1"/>
</dbReference>
<dbReference type="AlphaFoldDB" id="A0A5J4P0B8"/>
<dbReference type="InterPro" id="IPR043502">
    <property type="entry name" value="DNA/RNA_pol_sf"/>
</dbReference>
<accession>A0A5J4P0B8</accession>
<dbReference type="SUPFAM" id="SSF56672">
    <property type="entry name" value="DNA/RNA polymerases"/>
    <property type="match status" value="1"/>
</dbReference>
<sequence length="287" mass="31905">MSRCTWEKRASGLENVPDIVVTKGERLCLQRAEQSVVQSISVCRVFRGEINSTRNASGGALRLSGELACEISFGDFHFKGSCYPTEQPELDLLGLDWIDVMNLLETPISRWETGRLDVSLVVSLHTTSPPGIIDHLYRKHTAVFQEGLRRCTETNAVLHLLPGARPVFRPKLPVPYAALHLVDKELDRLQEAGVLVSVNYSAWAAPIVVVKKPNGVVRICADFSTGLNASLDMRQYPLPLPDDLFAKMNGGKLFAKLDLMDTYLQVEIAEAFKELLTINTHCGLLQY</sequence>
<evidence type="ECO:0000313" key="1">
    <source>
        <dbReference type="EMBL" id="KAA3681263.1"/>
    </source>
</evidence>
<protein>
    <recommendedName>
        <fullName evidence="3">Reverse transcriptase domain-containing protein</fullName>
    </recommendedName>
</protein>
<dbReference type="EMBL" id="QNGE01000242">
    <property type="protein sequence ID" value="KAA3681263.1"/>
    <property type="molecule type" value="Genomic_DNA"/>
</dbReference>